<dbReference type="GO" id="GO:0006391">
    <property type="term" value="P:transcription initiation at mitochondrial promoter"/>
    <property type="evidence" value="ECO:0007669"/>
    <property type="project" value="TreeGrafter"/>
</dbReference>
<gene>
    <name evidence="10" type="primary">SPOSA6832_01967</name>
</gene>
<comment type="caution">
    <text evidence="7">Lacks conserved residue(s) required for the propagation of feature annotation.</text>
</comment>
<accession>A0A0D6EL46</accession>
<comment type="function">
    <text evidence="6">Mitochondrial transcription factor that confers selective promoter recognition on the core subunit of the yeast mitochondrial RNA polymerase. Interacts with DNA in a non-specific manner.</text>
</comment>
<dbReference type="PANTHER" id="PTHR11727:SF17">
    <property type="entry name" value="DIMETHYLADENOSINE TRANSFERASE 1, MITOCHONDRIAL"/>
    <property type="match status" value="1"/>
</dbReference>
<dbReference type="Gene3D" id="1.10.8.100">
    <property type="entry name" value="Ribosomal RNA adenine dimethylase-like, domain 2"/>
    <property type="match status" value="1"/>
</dbReference>
<evidence type="ECO:0000256" key="6">
    <source>
        <dbReference type="ARBA" id="ARBA00024915"/>
    </source>
</evidence>
<feature type="region of interest" description="Disordered" evidence="9">
    <location>
        <begin position="28"/>
        <end position="51"/>
    </location>
</feature>
<name>A0A0D6EL46_SPOSA</name>
<dbReference type="Proteomes" id="UP000243876">
    <property type="component" value="Unassembled WGS sequence"/>
</dbReference>
<evidence type="ECO:0000256" key="9">
    <source>
        <dbReference type="SAM" id="MobiDB-lite"/>
    </source>
</evidence>
<keyword evidence="2 7" id="KW-0489">Methyltransferase</keyword>
<feature type="binding site" evidence="7">
    <location>
        <position position="153"/>
    </location>
    <ligand>
        <name>S-adenosyl-L-methionine</name>
        <dbReference type="ChEBI" id="CHEBI:59789"/>
    </ligand>
</feature>
<evidence type="ECO:0000256" key="7">
    <source>
        <dbReference type="PROSITE-ProRule" id="PRU01026"/>
    </source>
</evidence>
<comment type="similarity">
    <text evidence="7 8">Belongs to the class I-like SAM-binding methyltransferase superfamily. rRNA adenine N(6)-methyltransferase family.</text>
</comment>
<dbReference type="AlphaFoldDB" id="A0A0D6EL46"/>
<organism evidence="10 11">
    <name type="scientific">Sporidiobolus salmonicolor</name>
    <name type="common">Yeast-like fungus</name>
    <name type="synonym">Sporobolomyces salmonicolor</name>
    <dbReference type="NCBI Taxonomy" id="5005"/>
    <lineage>
        <taxon>Eukaryota</taxon>
        <taxon>Fungi</taxon>
        <taxon>Dikarya</taxon>
        <taxon>Basidiomycota</taxon>
        <taxon>Pucciniomycotina</taxon>
        <taxon>Microbotryomycetes</taxon>
        <taxon>Sporidiobolales</taxon>
        <taxon>Sporidiobolaceae</taxon>
        <taxon>Sporobolomyces</taxon>
    </lineage>
</organism>
<keyword evidence="4 7" id="KW-0949">S-adenosyl-L-methionine</keyword>
<keyword evidence="3 7" id="KW-0808">Transferase</keyword>
<dbReference type="InterPro" id="IPR029063">
    <property type="entry name" value="SAM-dependent_MTases_sf"/>
</dbReference>
<feature type="binding site" evidence="7">
    <location>
        <position position="125"/>
    </location>
    <ligand>
        <name>S-adenosyl-L-methionine</name>
        <dbReference type="ChEBI" id="CHEBI:59789"/>
    </ligand>
</feature>
<dbReference type="SUPFAM" id="SSF53335">
    <property type="entry name" value="S-adenosyl-L-methionine-dependent methyltransferases"/>
    <property type="match status" value="1"/>
</dbReference>
<dbReference type="OrthoDB" id="16079at2759"/>
<evidence type="ECO:0000313" key="11">
    <source>
        <dbReference type="Proteomes" id="UP000243876"/>
    </source>
</evidence>
<evidence type="ECO:0000256" key="8">
    <source>
        <dbReference type="RuleBase" id="RU362106"/>
    </source>
</evidence>
<dbReference type="Gene3D" id="3.40.50.150">
    <property type="entry name" value="Vaccinia Virus protein VP39"/>
    <property type="match status" value="1"/>
</dbReference>
<feature type="binding site" evidence="7">
    <location>
        <position position="75"/>
    </location>
    <ligand>
        <name>S-adenosyl-L-methionine</name>
        <dbReference type="ChEBI" id="CHEBI:59789"/>
    </ligand>
</feature>
<dbReference type="PROSITE" id="PS51689">
    <property type="entry name" value="SAM_RNA_A_N6_MT"/>
    <property type="match status" value="1"/>
</dbReference>
<evidence type="ECO:0000256" key="4">
    <source>
        <dbReference type="ARBA" id="ARBA00022691"/>
    </source>
</evidence>
<evidence type="ECO:0000256" key="1">
    <source>
        <dbReference type="ARBA" id="ARBA00004173"/>
    </source>
</evidence>
<dbReference type="EC" id="2.1.1.-" evidence="8"/>
<evidence type="ECO:0000256" key="3">
    <source>
        <dbReference type="ARBA" id="ARBA00022679"/>
    </source>
</evidence>
<dbReference type="GO" id="GO:0003723">
    <property type="term" value="F:RNA binding"/>
    <property type="evidence" value="ECO:0007669"/>
    <property type="project" value="UniProtKB-UniRule"/>
</dbReference>
<reference evidence="11" key="1">
    <citation type="submission" date="2015-02" db="EMBL/GenBank/DDBJ databases">
        <authorList>
            <person name="Gon?alves P."/>
        </authorList>
    </citation>
    <scope>NUCLEOTIDE SEQUENCE [LARGE SCALE GENOMIC DNA]</scope>
</reference>
<evidence type="ECO:0000313" key="10">
    <source>
        <dbReference type="EMBL" id="CEQ40345.1"/>
    </source>
</evidence>
<protein>
    <recommendedName>
        <fullName evidence="8">rRNA adenine N(6)-methyltransferase</fullName>
        <ecNumber evidence="8">2.1.1.-</ecNumber>
    </recommendedName>
</protein>
<dbReference type="PANTHER" id="PTHR11727">
    <property type="entry name" value="DIMETHYLADENOSINE TRANSFERASE"/>
    <property type="match status" value="1"/>
</dbReference>
<dbReference type="InterPro" id="IPR023165">
    <property type="entry name" value="rRNA_Ade_diMease-like_C"/>
</dbReference>
<comment type="subcellular location">
    <subcellularLocation>
        <location evidence="1">Mitochondrion</location>
    </subcellularLocation>
</comment>
<keyword evidence="11" id="KW-1185">Reference proteome</keyword>
<dbReference type="GO" id="GO:0005759">
    <property type="term" value="C:mitochondrial matrix"/>
    <property type="evidence" value="ECO:0007669"/>
    <property type="project" value="TreeGrafter"/>
</dbReference>
<evidence type="ECO:0000256" key="5">
    <source>
        <dbReference type="ARBA" id="ARBA00022884"/>
    </source>
</evidence>
<dbReference type="EMBL" id="CENE01000006">
    <property type="protein sequence ID" value="CEQ40345.1"/>
    <property type="molecule type" value="Genomic_DNA"/>
</dbReference>
<dbReference type="InterPro" id="IPR001737">
    <property type="entry name" value="KsgA/Erm"/>
</dbReference>
<dbReference type="GO" id="GO:0034246">
    <property type="term" value="F:mitochondrial transcription factor activity"/>
    <property type="evidence" value="ECO:0007669"/>
    <property type="project" value="TreeGrafter"/>
</dbReference>
<dbReference type="Pfam" id="PF00398">
    <property type="entry name" value="RrnaAD"/>
    <property type="match status" value="1"/>
</dbReference>
<sequence length="406" mass="45549">MSTFRTPSMLASTSRSFCSCAPAHTSKVPRSARRTPVNMEPPRIKHPKPLAPSVPKTELFTALTSTPAIRNRPTLINEDSARDLVRAWGVDQMHDVTVVEPYAGPGGLTRAFLELKNVKRVIAIEDAFRYMPHLASLKAKLDDPDRLHHMPMDSFHWETYTQVKAQGSMRDVPEVPWEQVHPNLFLAAQVPNHRHGEQLFVQFVSAAAGRMWYYQYGRFQMGFLGSESFWKVRPLLTRLAHPKLKTTCCRCGAQKIFAKPGEVAHHKLAVLLPALAKLERVEIMSGLRPADMHFHRPRGDPAIISGVKATPHVTPLVKNYDALEYIARHMFVGKATSWSKALAAISPGTGNLVPKLVEQGLTDPGKLVNELTLEEWAKIADTFDAWPFRPANLFDEVFTEESARQN</sequence>
<feature type="non-terminal residue" evidence="10">
    <location>
        <position position="1"/>
    </location>
</feature>
<proteinExistence type="inferred from homology"/>
<evidence type="ECO:0000256" key="2">
    <source>
        <dbReference type="ARBA" id="ARBA00022603"/>
    </source>
</evidence>
<keyword evidence="5 7" id="KW-0694">RNA-binding</keyword>
<keyword evidence="8" id="KW-0698">rRNA processing</keyword>
<dbReference type="GO" id="GO:0000179">
    <property type="term" value="F:rRNA (adenine-N6,N6-)-dimethyltransferase activity"/>
    <property type="evidence" value="ECO:0007669"/>
    <property type="project" value="UniProtKB-UniRule"/>
</dbReference>